<evidence type="ECO:0000313" key="2">
    <source>
        <dbReference type="Proteomes" id="UP000009138"/>
    </source>
</evidence>
<reference evidence="1 2" key="1">
    <citation type="journal article" date="2009" name="PLoS Genet.">
        <title>Genomic analysis of the basal lineage fungus Rhizopus oryzae reveals a whole-genome duplication.</title>
        <authorList>
            <person name="Ma L.-J."/>
            <person name="Ibrahim A.S."/>
            <person name="Skory C."/>
            <person name="Grabherr M.G."/>
            <person name="Burger G."/>
            <person name="Butler M."/>
            <person name="Elias M."/>
            <person name="Idnurm A."/>
            <person name="Lang B.F."/>
            <person name="Sone T."/>
            <person name="Abe A."/>
            <person name="Calvo S.E."/>
            <person name="Corrochano L.M."/>
            <person name="Engels R."/>
            <person name="Fu J."/>
            <person name="Hansberg W."/>
            <person name="Kim J.-M."/>
            <person name="Kodira C.D."/>
            <person name="Koehrsen M.J."/>
            <person name="Liu B."/>
            <person name="Miranda-Saavedra D."/>
            <person name="O'Leary S."/>
            <person name="Ortiz-Castellanos L."/>
            <person name="Poulter R."/>
            <person name="Rodriguez-Romero J."/>
            <person name="Ruiz-Herrera J."/>
            <person name="Shen Y.-Q."/>
            <person name="Zeng Q."/>
            <person name="Galagan J."/>
            <person name="Birren B.W."/>
            <person name="Cuomo C.A."/>
            <person name="Wickes B.L."/>
        </authorList>
    </citation>
    <scope>NUCLEOTIDE SEQUENCE [LARGE SCALE GENOMIC DNA]</scope>
    <source>
        <strain evidence="2">RA 99-880 / ATCC MYA-4621 / FGSC 9543 / NRRL 43880</strain>
    </source>
</reference>
<organism evidence="1 2">
    <name type="scientific">Rhizopus delemar (strain RA 99-880 / ATCC MYA-4621 / FGSC 9543 / NRRL 43880)</name>
    <name type="common">Mucormycosis agent</name>
    <name type="synonym">Rhizopus arrhizus var. delemar</name>
    <dbReference type="NCBI Taxonomy" id="246409"/>
    <lineage>
        <taxon>Eukaryota</taxon>
        <taxon>Fungi</taxon>
        <taxon>Fungi incertae sedis</taxon>
        <taxon>Mucoromycota</taxon>
        <taxon>Mucoromycotina</taxon>
        <taxon>Mucoromycetes</taxon>
        <taxon>Mucorales</taxon>
        <taxon>Mucorineae</taxon>
        <taxon>Rhizopodaceae</taxon>
        <taxon>Rhizopus</taxon>
    </lineage>
</organism>
<dbReference type="RefSeq" id="XP_067516840.1">
    <property type="nucleotide sequence ID" value="XM_067660739.1"/>
</dbReference>
<dbReference type="GeneID" id="93613120"/>
<dbReference type="EMBL" id="CH476735">
    <property type="protein sequence ID" value="EIE81444.1"/>
    <property type="molecule type" value="Genomic_DNA"/>
</dbReference>
<dbReference type="OMA" id="SGECCEL"/>
<name>I1BZ14_RHIO9</name>
<dbReference type="STRING" id="246409.I1BZ14"/>
<dbReference type="VEuPathDB" id="FungiDB:RO3G_06149"/>
<gene>
    <name evidence="1" type="ORF">RO3G_06149</name>
</gene>
<keyword evidence="2" id="KW-1185">Reference proteome</keyword>
<protein>
    <submittedName>
        <fullName evidence="1">Uncharacterized protein</fullName>
    </submittedName>
</protein>
<dbReference type="OrthoDB" id="3363286at2759"/>
<evidence type="ECO:0000313" key="1">
    <source>
        <dbReference type="EMBL" id="EIE81444.1"/>
    </source>
</evidence>
<accession>I1BZ14</accession>
<dbReference type="eggNOG" id="ENOG502R1FK">
    <property type="taxonomic scope" value="Eukaryota"/>
</dbReference>
<dbReference type="AlphaFoldDB" id="I1BZ14"/>
<proteinExistence type="predicted"/>
<dbReference type="InParanoid" id="I1BZ14"/>
<dbReference type="Proteomes" id="UP000009138">
    <property type="component" value="Unassembled WGS sequence"/>
</dbReference>
<sequence>MFPSKLLLRFGTGWHTETNMLWAFPTIGQKKLPGRGYYVNLQKRVLEVLKRGGFNAVFYGTANYRSDMTEHVENLLFKESFQQFIKHPISSYHILKPLSTSEWSSSFDNTMGYQCILLMDRQHTGKVCELGHHIYIQSSNQVQSNLPCYSVKHLWTAEQMDQVIQQFDHDHIALGIPKSLKTVDLAVTLWRCRKFLV</sequence>